<dbReference type="CDD" id="cd02440">
    <property type="entry name" value="AdoMet_MTases"/>
    <property type="match status" value="1"/>
</dbReference>
<dbReference type="GO" id="GO:0032259">
    <property type="term" value="P:methylation"/>
    <property type="evidence" value="ECO:0007669"/>
    <property type="project" value="UniProtKB-KW"/>
</dbReference>
<evidence type="ECO:0000259" key="1">
    <source>
        <dbReference type="Pfam" id="PF05050"/>
    </source>
</evidence>
<dbReference type="OrthoDB" id="7272699at2"/>
<organism evidence="2 3">
    <name type="scientific">Anatilimnocola aggregata</name>
    <dbReference type="NCBI Taxonomy" id="2528021"/>
    <lineage>
        <taxon>Bacteria</taxon>
        <taxon>Pseudomonadati</taxon>
        <taxon>Planctomycetota</taxon>
        <taxon>Planctomycetia</taxon>
        <taxon>Pirellulales</taxon>
        <taxon>Pirellulaceae</taxon>
        <taxon>Anatilimnocola</taxon>
    </lineage>
</organism>
<dbReference type="EMBL" id="CP036274">
    <property type="protein sequence ID" value="QDU27670.1"/>
    <property type="molecule type" value="Genomic_DNA"/>
</dbReference>
<gene>
    <name evidence="2" type="primary">noeI</name>
    <name evidence="2" type="ORF">ETAA8_27590</name>
</gene>
<evidence type="ECO:0000313" key="2">
    <source>
        <dbReference type="EMBL" id="QDU27670.1"/>
    </source>
</evidence>
<dbReference type="InterPro" id="IPR006342">
    <property type="entry name" value="FkbM_mtfrase"/>
</dbReference>
<proteinExistence type="predicted"/>
<dbReference type="AlphaFoldDB" id="A0A517YBQ0"/>
<protein>
    <submittedName>
        <fullName evidence="2">2-O-methyltransferase NoeI</fullName>
        <ecNumber evidence="2">2.1.1.-</ecNumber>
    </submittedName>
</protein>
<keyword evidence="2" id="KW-0808">Transferase</keyword>
<keyword evidence="2" id="KW-0489">Methyltransferase</keyword>
<dbReference type="NCBIfam" id="TIGR01444">
    <property type="entry name" value="fkbM_fam"/>
    <property type="match status" value="1"/>
</dbReference>
<dbReference type="InterPro" id="IPR029063">
    <property type="entry name" value="SAM-dependent_MTases_sf"/>
</dbReference>
<dbReference type="Gene3D" id="3.40.50.150">
    <property type="entry name" value="Vaccinia Virus protein VP39"/>
    <property type="match status" value="1"/>
</dbReference>
<dbReference type="Pfam" id="PF05050">
    <property type="entry name" value="Methyltransf_21"/>
    <property type="match status" value="1"/>
</dbReference>
<accession>A0A517YBQ0</accession>
<dbReference type="EC" id="2.1.1.-" evidence="2"/>
<name>A0A517YBQ0_9BACT</name>
<dbReference type="SUPFAM" id="SSF53335">
    <property type="entry name" value="S-adenosyl-L-methionine-dependent methyltransferases"/>
    <property type="match status" value="1"/>
</dbReference>
<evidence type="ECO:0000313" key="3">
    <source>
        <dbReference type="Proteomes" id="UP000315017"/>
    </source>
</evidence>
<dbReference type="InterPro" id="IPR052514">
    <property type="entry name" value="SAM-dependent_MTase"/>
</dbReference>
<sequence length="242" mass="26635">MSQLATATSADLTLSYRLPYWQKAYLPILRGPLTGSRWLPASGGKIVRLFCGTYEKTQSKLFQELIEDDAVVFDIGANVGYYTLLSARLASKGHVVAFEPEPRNIAFLRANVAANRCRNVSIHELAVAAEAGFANFQMGTGTGTGKLSNEGSLRVPMISLDEFVDQQQMRPTHMKIDVEGAEVDVLRGGRETLINCRPTIFLSTHGRKVHAACCEFLRELNYDLRCMDGGDLAEADSVLCTR</sequence>
<feature type="domain" description="Methyltransferase FkbM" evidence="1">
    <location>
        <begin position="74"/>
        <end position="223"/>
    </location>
</feature>
<keyword evidence="3" id="KW-1185">Reference proteome</keyword>
<reference evidence="2 3" key="1">
    <citation type="submission" date="2019-02" db="EMBL/GenBank/DDBJ databases">
        <title>Deep-cultivation of Planctomycetes and their phenomic and genomic characterization uncovers novel biology.</title>
        <authorList>
            <person name="Wiegand S."/>
            <person name="Jogler M."/>
            <person name="Boedeker C."/>
            <person name="Pinto D."/>
            <person name="Vollmers J."/>
            <person name="Rivas-Marin E."/>
            <person name="Kohn T."/>
            <person name="Peeters S.H."/>
            <person name="Heuer A."/>
            <person name="Rast P."/>
            <person name="Oberbeckmann S."/>
            <person name="Bunk B."/>
            <person name="Jeske O."/>
            <person name="Meyerdierks A."/>
            <person name="Storesund J.E."/>
            <person name="Kallscheuer N."/>
            <person name="Luecker S."/>
            <person name="Lage O.M."/>
            <person name="Pohl T."/>
            <person name="Merkel B.J."/>
            <person name="Hornburger P."/>
            <person name="Mueller R.-W."/>
            <person name="Bruemmer F."/>
            <person name="Labrenz M."/>
            <person name="Spormann A.M."/>
            <person name="Op den Camp H."/>
            <person name="Overmann J."/>
            <person name="Amann R."/>
            <person name="Jetten M.S.M."/>
            <person name="Mascher T."/>
            <person name="Medema M.H."/>
            <person name="Devos D.P."/>
            <person name="Kaster A.-K."/>
            <person name="Ovreas L."/>
            <person name="Rohde M."/>
            <person name="Galperin M.Y."/>
            <person name="Jogler C."/>
        </authorList>
    </citation>
    <scope>NUCLEOTIDE SEQUENCE [LARGE SCALE GENOMIC DNA]</scope>
    <source>
        <strain evidence="2 3">ETA_A8</strain>
    </source>
</reference>
<dbReference type="PANTHER" id="PTHR34203:SF15">
    <property type="entry name" value="SLL1173 PROTEIN"/>
    <property type="match status" value="1"/>
</dbReference>
<dbReference type="Proteomes" id="UP000315017">
    <property type="component" value="Chromosome"/>
</dbReference>
<dbReference type="RefSeq" id="WP_145088679.1">
    <property type="nucleotide sequence ID" value="NZ_CP036274.1"/>
</dbReference>
<dbReference type="PANTHER" id="PTHR34203">
    <property type="entry name" value="METHYLTRANSFERASE, FKBM FAMILY PROTEIN"/>
    <property type="match status" value="1"/>
</dbReference>
<dbReference type="GO" id="GO:0008168">
    <property type="term" value="F:methyltransferase activity"/>
    <property type="evidence" value="ECO:0007669"/>
    <property type="project" value="UniProtKB-KW"/>
</dbReference>
<dbReference type="KEGG" id="aagg:ETAA8_27590"/>